<gene>
    <name evidence="1" type="ORF">UFOVP658_61</name>
</gene>
<protein>
    <submittedName>
        <fullName evidence="1">Uncharacterized protein</fullName>
    </submittedName>
</protein>
<organism evidence="1">
    <name type="scientific">uncultured Caudovirales phage</name>
    <dbReference type="NCBI Taxonomy" id="2100421"/>
    <lineage>
        <taxon>Viruses</taxon>
        <taxon>Duplodnaviria</taxon>
        <taxon>Heunggongvirae</taxon>
        <taxon>Uroviricota</taxon>
        <taxon>Caudoviricetes</taxon>
        <taxon>Peduoviridae</taxon>
        <taxon>Maltschvirus</taxon>
        <taxon>Maltschvirus maltsch</taxon>
    </lineage>
</organism>
<evidence type="ECO:0000313" key="1">
    <source>
        <dbReference type="EMBL" id="CAB4156397.1"/>
    </source>
</evidence>
<accession>A0A6J5NC59</accession>
<proteinExistence type="predicted"/>
<name>A0A6J5NC59_9CAUD</name>
<reference evidence="1" key="1">
    <citation type="submission" date="2020-04" db="EMBL/GenBank/DDBJ databases">
        <authorList>
            <person name="Chiriac C."/>
            <person name="Salcher M."/>
            <person name="Ghai R."/>
            <person name="Kavagutti S V."/>
        </authorList>
    </citation>
    <scope>NUCLEOTIDE SEQUENCE</scope>
</reference>
<sequence length="88" mass="9900">MNRDTLDEYLQSIGESVLLADGFDEAMIGVSQRMNEPLLAVYSYDKMVDVLIERDGLDYDEATEYLDFNVIGAWVGEKTPIIVTSIFA</sequence>
<dbReference type="EMBL" id="LR796639">
    <property type="protein sequence ID" value="CAB4156397.1"/>
    <property type="molecule type" value="Genomic_DNA"/>
</dbReference>